<sequence>MKKRILFICTHNANRSQIAEGFVNNLYSDRYEAYSAGMQPTEINPISIEIMKEIGIDISKYKSKGIEDFLDKEFDYVVMLCDSSVGCPFFPGGKEYIHMNFEDPSVFKGNEEDIMTSYRKLRDEIGKWIKDTFIDSKK</sequence>
<evidence type="ECO:0000313" key="4">
    <source>
        <dbReference type="Proteomes" id="UP000075398"/>
    </source>
</evidence>
<reference evidence="3 4" key="1">
    <citation type="journal article" date="2016" name="ISME J.">
        <title>Chasing the elusive Euryarchaeota class WSA2: genomes reveal a uniquely fastidious methyl-reducing methanogen.</title>
        <authorList>
            <person name="Nobu M.K."/>
            <person name="Narihiro T."/>
            <person name="Kuroda K."/>
            <person name="Mei R."/>
            <person name="Liu W.T."/>
        </authorList>
    </citation>
    <scope>NUCLEOTIDE SEQUENCE [LARGE SCALE GENOMIC DNA]</scope>
    <source>
        <strain evidence="3">U1lsi0528_Bin055</strain>
    </source>
</reference>
<feature type="domain" description="Phosphotyrosine protein phosphatase I" evidence="2">
    <location>
        <begin position="3"/>
        <end position="136"/>
    </location>
</feature>
<dbReference type="GO" id="GO:0046685">
    <property type="term" value="P:response to arsenic-containing substance"/>
    <property type="evidence" value="ECO:0007669"/>
    <property type="project" value="UniProtKB-KW"/>
</dbReference>
<gene>
    <name evidence="3" type="primary">arsC_1</name>
    <name evidence="3" type="ORF">AMQ22_00347</name>
</gene>
<keyword evidence="1" id="KW-0059">Arsenical resistance</keyword>
<dbReference type="PATRIC" id="fig|1705409.3.peg.358"/>
<dbReference type="SUPFAM" id="SSF52788">
    <property type="entry name" value="Phosphotyrosine protein phosphatases I"/>
    <property type="match status" value="1"/>
</dbReference>
<name>A0A150J7N1_9EURY</name>
<dbReference type="Gene3D" id="3.40.50.2300">
    <property type="match status" value="1"/>
</dbReference>
<comment type="caution">
    <text evidence="3">The sequence shown here is derived from an EMBL/GenBank/DDBJ whole genome shotgun (WGS) entry which is preliminary data.</text>
</comment>
<organism evidence="3 4">
    <name type="scientific">Candidatus Methanofastidiosum methylothiophilum</name>
    <dbReference type="NCBI Taxonomy" id="1705564"/>
    <lineage>
        <taxon>Archaea</taxon>
        <taxon>Methanobacteriati</taxon>
        <taxon>Methanobacteriota</taxon>
        <taxon>Stenosarchaea group</taxon>
        <taxon>Candidatus Methanofastidiosia</taxon>
        <taxon>Candidatus Methanofastidiosales</taxon>
        <taxon>Candidatus Methanofastidiosaceae</taxon>
        <taxon>Candidatus Methanofastidiosum</taxon>
    </lineage>
</organism>
<evidence type="ECO:0000313" key="3">
    <source>
        <dbReference type="EMBL" id="KYC53236.1"/>
    </source>
</evidence>
<dbReference type="InterPro" id="IPR036196">
    <property type="entry name" value="Ptyr_pPase_sf"/>
</dbReference>
<dbReference type="CDD" id="cd16345">
    <property type="entry name" value="LMWP_ArsC"/>
    <property type="match status" value="1"/>
</dbReference>
<dbReference type="PANTHER" id="PTHR43428:SF1">
    <property type="entry name" value="ARSENATE REDUCTASE"/>
    <property type="match status" value="1"/>
</dbReference>
<dbReference type="EMBL" id="LNGC01000008">
    <property type="protein sequence ID" value="KYC53236.1"/>
    <property type="molecule type" value="Genomic_DNA"/>
</dbReference>
<dbReference type="Pfam" id="PF01451">
    <property type="entry name" value="LMWPc"/>
    <property type="match status" value="1"/>
</dbReference>
<dbReference type="Proteomes" id="UP000075398">
    <property type="component" value="Unassembled WGS sequence"/>
</dbReference>
<evidence type="ECO:0000256" key="1">
    <source>
        <dbReference type="ARBA" id="ARBA00022849"/>
    </source>
</evidence>
<dbReference type="SMART" id="SM00226">
    <property type="entry name" value="LMWPc"/>
    <property type="match status" value="1"/>
</dbReference>
<dbReference type="PANTHER" id="PTHR43428">
    <property type="entry name" value="ARSENATE REDUCTASE"/>
    <property type="match status" value="1"/>
</dbReference>
<accession>A0A150J7N1</accession>
<proteinExistence type="predicted"/>
<dbReference type="AlphaFoldDB" id="A0A150J7N1"/>
<keyword evidence="3" id="KW-0378">Hydrolase</keyword>
<dbReference type="InterPro" id="IPR023485">
    <property type="entry name" value="Ptyr_pPase"/>
</dbReference>
<protein>
    <submittedName>
        <fullName evidence="3">Protein ArsC</fullName>
        <ecNumber evidence="3">3.1.3.48</ecNumber>
    </submittedName>
</protein>
<dbReference type="EC" id="3.1.3.48" evidence="3"/>
<evidence type="ECO:0000259" key="2">
    <source>
        <dbReference type="SMART" id="SM00226"/>
    </source>
</evidence>
<dbReference type="GO" id="GO:0004725">
    <property type="term" value="F:protein tyrosine phosphatase activity"/>
    <property type="evidence" value="ECO:0007669"/>
    <property type="project" value="UniProtKB-EC"/>
</dbReference>